<organism evidence="2 3">
    <name type="scientific">Pendulispora albinea</name>
    <dbReference type="NCBI Taxonomy" id="2741071"/>
    <lineage>
        <taxon>Bacteria</taxon>
        <taxon>Pseudomonadati</taxon>
        <taxon>Myxococcota</taxon>
        <taxon>Myxococcia</taxon>
        <taxon>Myxococcales</taxon>
        <taxon>Sorangiineae</taxon>
        <taxon>Pendulisporaceae</taxon>
        <taxon>Pendulispora</taxon>
    </lineage>
</organism>
<keyword evidence="1" id="KW-0560">Oxidoreductase</keyword>
<gene>
    <name evidence="2" type="ORF">LZC94_34170</name>
</gene>
<dbReference type="RefSeq" id="WP_394822507.1">
    <property type="nucleotide sequence ID" value="NZ_CP089984.1"/>
</dbReference>
<name>A0ABZ2LQ57_9BACT</name>
<dbReference type="SUPFAM" id="SSF51735">
    <property type="entry name" value="NAD(P)-binding Rossmann-fold domains"/>
    <property type="match status" value="1"/>
</dbReference>
<protein>
    <submittedName>
        <fullName evidence="2">SDR family oxidoreductase</fullName>
    </submittedName>
</protein>
<evidence type="ECO:0000256" key="1">
    <source>
        <dbReference type="ARBA" id="ARBA00023002"/>
    </source>
</evidence>
<dbReference type="Pfam" id="PF00106">
    <property type="entry name" value="adh_short"/>
    <property type="match status" value="1"/>
</dbReference>
<sequence>MRELSGRTFLVTGASAGIGRATVFGLAARGASVVLASRSEAKTRPILEEIRRQYTDADVEFLPIDLGDLASVKRAADTFLASPRPLDVLINNAGVAGARGLSRDGFEIAFATNHLGPFFFTQLLLPKLQAAPRARIVNVASRAHFRTKEVDWGSISRPVKRIDSFRQYSFTKLLNILHAQELAKRLADTRVTTYSLHPGVVASELWREVPRPIASIMKLFFISNEEGAKTTLYCATAPELSGTSGRYYDACKEARVSRLARDEALAKELFERSEEAIRNALPGYALAS</sequence>
<dbReference type="InterPro" id="IPR002347">
    <property type="entry name" value="SDR_fam"/>
</dbReference>
<dbReference type="Gene3D" id="3.40.50.720">
    <property type="entry name" value="NAD(P)-binding Rossmann-like Domain"/>
    <property type="match status" value="1"/>
</dbReference>
<dbReference type="EMBL" id="CP089984">
    <property type="protein sequence ID" value="WXB12887.1"/>
    <property type="molecule type" value="Genomic_DNA"/>
</dbReference>
<dbReference type="Proteomes" id="UP001370348">
    <property type="component" value="Chromosome"/>
</dbReference>
<evidence type="ECO:0000313" key="3">
    <source>
        <dbReference type="Proteomes" id="UP001370348"/>
    </source>
</evidence>
<dbReference type="PANTHER" id="PTHR43157">
    <property type="entry name" value="PHOSPHATIDYLINOSITOL-GLYCAN BIOSYNTHESIS CLASS F PROTEIN-RELATED"/>
    <property type="match status" value="1"/>
</dbReference>
<reference evidence="2 3" key="1">
    <citation type="submission" date="2021-12" db="EMBL/GenBank/DDBJ databases">
        <title>Discovery of the Pendulisporaceae a myxobacterial family with distinct sporulation behavior and unique specialized metabolism.</title>
        <authorList>
            <person name="Garcia R."/>
            <person name="Popoff A."/>
            <person name="Bader C.D."/>
            <person name="Loehr J."/>
            <person name="Walesch S."/>
            <person name="Walt C."/>
            <person name="Boldt J."/>
            <person name="Bunk B."/>
            <person name="Haeckl F.J.F.P.J."/>
            <person name="Gunesch A.P."/>
            <person name="Birkelbach J."/>
            <person name="Nuebel U."/>
            <person name="Pietschmann T."/>
            <person name="Bach T."/>
            <person name="Mueller R."/>
        </authorList>
    </citation>
    <scope>NUCLEOTIDE SEQUENCE [LARGE SCALE GENOMIC DNA]</scope>
    <source>
        <strain evidence="2 3">MSr11954</strain>
    </source>
</reference>
<dbReference type="PRINTS" id="PR00081">
    <property type="entry name" value="GDHRDH"/>
</dbReference>
<proteinExistence type="predicted"/>
<keyword evidence="3" id="KW-1185">Reference proteome</keyword>
<dbReference type="PANTHER" id="PTHR43157:SF31">
    <property type="entry name" value="PHOSPHATIDYLINOSITOL-GLYCAN BIOSYNTHESIS CLASS F PROTEIN"/>
    <property type="match status" value="1"/>
</dbReference>
<dbReference type="InterPro" id="IPR036291">
    <property type="entry name" value="NAD(P)-bd_dom_sf"/>
</dbReference>
<evidence type="ECO:0000313" key="2">
    <source>
        <dbReference type="EMBL" id="WXB12887.1"/>
    </source>
</evidence>
<accession>A0ABZ2LQ57</accession>
<dbReference type="CDD" id="cd05327">
    <property type="entry name" value="retinol-DH_like_SDR_c_like"/>
    <property type="match status" value="1"/>
</dbReference>